<dbReference type="AlphaFoldDB" id="A0A7M3MHP6"/>
<proteinExistence type="inferred from homology"/>
<gene>
    <name evidence="5" type="ORF">DPQ33_02305</name>
</gene>
<evidence type="ECO:0000256" key="3">
    <source>
        <dbReference type="RuleBase" id="RU003694"/>
    </source>
</evidence>
<dbReference type="Gene3D" id="3.40.47.10">
    <property type="match status" value="2"/>
</dbReference>
<feature type="domain" description="Ketosynthase family 3 (KS3)" evidence="4">
    <location>
        <begin position="8"/>
        <end position="409"/>
    </location>
</feature>
<dbReference type="InterPro" id="IPR020841">
    <property type="entry name" value="PKS_Beta-ketoAc_synthase_dom"/>
</dbReference>
<dbReference type="Pfam" id="PF00109">
    <property type="entry name" value="ketoacyl-synt"/>
    <property type="match status" value="2"/>
</dbReference>
<reference evidence="5 6" key="1">
    <citation type="submission" date="2018-06" db="EMBL/GenBank/DDBJ databases">
        <title>Complete genome of Desulfovibrio indonesiensis P37SLT.</title>
        <authorList>
            <person name="Crispim J.S."/>
            <person name="Vidigal P.M.P."/>
            <person name="Silva L.C.F."/>
            <person name="Laguardia C.N."/>
            <person name="Araujo L.C."/>
            <person name="Dias R.S."/>
            <person name="Sousa M.P."/>
            <person name="Paula S.O."/>
            <person name="Silva C."/>
        </authorList>
    </citation>
    <scope>NUCLEOTIDE SEQUENCE [LARGE SCALE GENOMIC DNA]</scope>
    <source>
        <strain evidence="5 6">P37SLT</strain>
    </source>
</reference>
<dbReference type="PANTHER" id="PTHR11712">
    <property type="entry name" value="POLYKETIDE SYNTHASE-RELATED"/>
    <property type="match status" value="1"/>
</dbReference>
<accession>A0A7M3MHP6</accession>
<dbReference type="GO" id="GO:0006633">
    <property type="term" value="P:fatty acid biosynthetic process"/>
    <property type="evidence" value="ECO:0007669"/>
    <property type="project" value="TreeGrafter"/>
</dbReference>
<dbReference type="GO" id="GO:0004315">
    <property type="term" value="F:3-oxoacyl-[acyl-carrier-protein] synthase activity"/>
    <property type="evidence" value="ECO:0007669"/>
    <property type="project" value="TreeGrafter"/>
</dbReference>
<evidence type="ECO:0000256" key="1">
    <source>
        <dbReference type="ARBA" id="ARBA00008467"/>
    </source>
</evidence>
<dbReference type="RefSeq" id="WP_144301571.1">
    <property type="nucleotide sequence ID" value="NZ_QMIE01000002.1"/>
</dbReference>
<dbReference type="Proteomes" id="UP000448292">
    <property type="component" value="Unassembled WGS sequence"/>
</dbReference>
<comment type="caution">
    <text evidence="5">The sequence shown here is derived from an EMBL/GenBank/DDBJ whole genome shotgun (WGS) entry which is preliminary data.</text>
</comment>
<keyword evidence="6" id="KW-1185">Reference proteome</keyword>
<evidence type="ECO:0000313" key="6">
    <source>
        <dbReference type="Proteomes" id="UP000448292"/>
    </source>
</evidence>
<dbReference type="InterPro" id="IPR016039">
    <property type="entry name" value="Thiolase-like"/>
</dbReference>
<protein>
    <recommendedName>
        <fullName evidence="4">Ketosynthase family 3 (KS3) domain-containing protein</fullName>
    </recommendedName>
</protein>
<dbReference type="SUPFAM" id="SSF53901">
    <property type="entry name" value="Thiolase-like"/>
    <property type="match status" value="3"/>
</dbReference>
<dbReference type="InterPro" id="IPR014030">
    <property type="entry name" value="Ketoacyl_synth_N"/>
</dbReference>
<evidence type="ECO:0000259" key="4">
    <source>
        <dbReference type="PROSITE" id="PS52004"/>
    </source>
</evidence>
<keyword evidence="2 3" id="KW-0808">Transferase</keyword>
<organism evidence="5 6">
    <name type="scientific">Oceanidesulfovibrio indonesiensis</name>
    <dbReference type="NCBI Taxonomy" id="54767"/>
    <lineage>
        <taxon>Bacteria</taxon>
        <taxon>Pseudomonadati</taxon>
        <taxon>Thermodesulfobacteriota</taxon>
        <taxon>Desulfovibrionia</taxon>
        <taxon>Desulfovibrionales</taxon>
        <taxon>Desulfovibrionaceae</taxon>
        <taxon>Oceanidesulfovibrio</taxon>
    </lineage>
</organism>
<dbReference type="InterPro" id="IPR000794">
    <property type="entry name" value="Beta-ketoacyl_synthase"/>
</dbReference>
<dbReference type="PANTHER" id="PTHR11712:SF336">
    <property type="entry name" value="3-OXOACYL-[ACYL-CARRIER-PROTEIN] SYNTHASE, MITOCHONDRIAL"/>
    <property type="match status" value="1"/>
</dbReference>
<name>A0A7M3MHP6_9BACT</name>
<evidence type="ECO:0000313" key="5">
    <source>
        <dbReference type="EMBL" id="TVM19213.1"/>
    </source>
</evidence>
<dbReference type="InterPro" id="IPR014031">
    <property type="entry name" value="Ketoacyl_synth_C"/>
</dbReference>
<dbReference type="SMART" id="SM00825">
    <property type="entry name" value="PKS_KS"/>
    <property type="match status" value="1"/>
</dbReference>
<dbReference type="Pfam" id="PF02801">
    <property type="entry name" value="Ketoacyl-synt_C"/>
    <property type="match status" value="1"/>
</dbReference>
<dbReference type="PROSITE" id="PS52004">
    <property type="entry name" value="KS3_2"/>
    <property type="match status" value="1"/>
</dbReference>
<dbReference type="CDD" id="cd00834">
    <property type="entry name" value="KAS_I_II"/>
    <property type="match status" value="1"/>
</dbReference>
<comment type="similarity">
    <text evidence="1 3">Belongs to the thiolase-like superfamily. Beta-ketoacyl-ACP synthases family.</text>
</comment>
<dbReference type="OrthoDB" id="9808669at2"/>
<sequence>MIRPGPKYMDAAITGLGVVSSVGTGADAFWKNLVAGVDGFGAITVFDASGHRTQRAAEVKDSPGYDPLRLNKAVLSRGDIFALDAARQALSQSNLLDADGCVQDSQRTALICATSAGGILGLETFFRHKFEGTEYDAADLLTSFTLSALATNIALEFGIAGYRTTVATVCSSSGLALAAGLDVLRRGQADRVLVVGAESLCQVTHAGFNSLRSIDPELCRPFDAARKGLVLGEGAGAIVLERPDTADAQPHRTLAYLAGYGLVTDVHHFTAPEPTGGAAATAMRLALGDAGRTSTDIDYLNAHGTGTPLNDAAEAHGVVALFGPEPAHLTISSSKSMLGHLLGAASIVEAVATVLTMNNSVCPPTAHLESPAPDLGLDLAPKAHSKPVRCALSNSFAFGGSDISVAFTDSLRDDASTGIPASGVAVTGIGVVSPYGMGGEALIHGVDSGKSGLNSLETVDSRFVSLCGGLVDMGPVRAAIPPARRRHLNRPAMFLHLAVREALDHADLTPDDLRDAAMAFGTAYGCSGSVHHFYNAILTDGPRNVLPPHFILSVTNAPAALEAQQLGLSGPVWVFVADECSFDACLAWGADMIRDGQADTVLVAAAEEISPAILDIHHALGFFDGENPLRLGEGAVCMVLENEDNARERGAPIIGRILAAAQQASSGCGPQEYAQDYGSLAQAAHSTLNGVDIAEKPLAIFGPDVPVLRNSLKTTSRANPRAMLGESGTASGLCLAYGLLSSRIAPGMILNCTSSRGGLMAASLVEKIG</sequence>
<evidence type="ECO:0000256" key="2">
    <source>
        <dbReference type="ARBA" id="ARBA00022679"/>
    </source>
</evidence>
<dbReference type="EMBL" id="QMIE01000002">
    <property type="protein sequence ID" value="TVM19213.1"/>
    <property type="molecule type" value="Genomic_DNA"/>
</dbReference>